<name>A0A1X1W1C0_MYCGS</name>
<comment type="caution">
    <text evidence="1">The sequence shown here is derived from an EMBL/GenBank/DDBJ whole genome shotgun (WGS) entry which is preliminary data.</text>
</comment>
<dbReference type="AlphaFoldDB" id="A0A1X1W1C0"/>
<evidence type="ECO:0008006" key="3">
    <source>
        <dbReference type="Google" id="ProtNLM"/>
    </source>
</evidence>
<dbReference type="STRING" id="1777.AWC07_22155"/>
<proteinExistence type="predicted"/>
<protein>
    <recommendedName>
        <fullName evidence="3">Regulatory protein</fullName>
    </recommendedName>
</protein>
<gene>
    <name evidence="1" type="ORF">AWC07_22155</name>
</gene>
<dbReference type="RefSeq" id="WP_036416502.1">
    <property type="nucleotide sequence ID" value="NZ_LQOX01000009.1"/>
</dbReference>
<keyword evidence="2" id="KW-1185">Reference proteome</keyword>
<evidence type="ECO:0000313" key="2">
    <source>
        <dbReference type="Proteomes" id="UP000193738"/>
    </source>
</evidence>
<dbReference type="Proteomes" id="UP000193738">
    <property type="component" value="Unassembled WGS sequence"/>
</dbReference>
<dbReference type="EMBL" id="LQOX01000009">
    <property type="protein sequence ID" value="ORV79874.1"/>
    <property type="molecule type" value="Genomic_DNA"/>
</dbReference>
<sequence length="114" mass="11928">MKLRIETTGVSFTCTRAPEQRLNFDTGRPRVDKATGVPLWLVQVMALDESGGDVISVTVAGEPQVSAGRAVTVTGLVALPWSQDGRSGIAYRAEAITQTADMTSAKAPGAAARP</sequence>
<evidence type="ECO:0000313" key="1">
    <source>
        <dbReference type="EMBL" id="ORV79874.1"/>
    </source>
</evidence>
<organism evidence="1 2">
    <name type="scientific">Mycobacterium gastri</name>
    <dbReference type="NCBI Taxonomy" id="1777"/>
    <lineage>
        <taxon>Bacteria</taxon>
        <taxon>Bacillati</taxon>
        <taxon>Actinomycetota</taxon>
        <taxon>Actinomycetes</taxon>
        <taxon>Mycobacteriales</taxon>
        <taxon>Mycobacteriaceae</taxon>
        <taxon>Mycobacterium</taxon>
    </lineage>
</organism>
<reference evidence="1 2" key="1">
    <citation type="submission" date="2016-01" db="EMBL/GenBank/DDBJ databases">
        <title>The new phylogeny of the genus Mycobacterium.</title>
        <authorList>
            <person name="Tarcisio F."/>
            <person name="Conor M."/>
            <person name="Antonella G."/>
            <person name="Elisabetta G."/>
            <person name="Giulia F.S."/>
            <person name="Sara T."/>
            <person name="Anna F."/>
            <person name="Clotilde B."/>
            <person name="Roberto B."/>
            <person name="Veronica D.S."/>
            <person name="Fabio R."/>
            <person name="Monica P."/>
            <person name="Olivier J."/>
            <person name="Enrico T."/>
            <person name="Nicola S."/>
        </authorList>
    </citation>
    <scope>NUCLEOTIDE SEQUENCE [LARGE SCALE GENOMIC DNA]</scope>
    <source>
        <strain evidence="1 2">DSM 43505</strain>
    </source>
</reference>
<accession>A0A1X1W1C0</accession>